<dbReference type="EMBL" id="JACHET010000001">
    <property type="protein sequence ID" value="MBB6184965.1"/>
    <property type="molecule type" value="Genomic_DNA"/>
</dbReference>
<dbReference type="RefSeq" id="WP_152569391.1">
    <property type="nucleotide sequence ID" value="NZ_JACHET010000001.1"/>
</dbReference>
<evidence type="ECO:0000313" key="2">
    <source>
        <dbReference type="Proteomes" id="UP000560000"/>
    </source>
</evidence>
<dbReference type="AlphaFoldDB" id="A0A841KIS5"/>
<reference evidence="1 2" key="1">
    <citation type="submission" date="2020-08" db="EMBL/GenBank/DDBJ databases">
        <title>Genomic Encyclopedia of Type Strains, Phase IV (KMG-IV): sequencing the most valuable type-strain genomes for metagenomic binning, comparative biology and taxonomic classification.</title>
        <authorList>
            <person name="Goeker M."/>
        </authorList>
    </citation>
    <scope>NUCLEOTIDE SEQUENCE [LARGE SCALE GENOMIC DNA]</scope>
    <source>
        <strain evidence="1 2">DSM 107085</strain>
    </source>
</reference>
<protein>
    <submittedName>
        <fullName evidence="1">Uncharacterized protein</fullName>
    </submittedName>
</protein>
<dbReference type="Proteomes" id="UP000560000">
    <property type="component" value="Unassembled WGS sequence"/>
</dbReference>
<sequence>MVGKRDDEIGYSDITIGHFVTSSGGTVNIAAGALAIDGGYAPAAAGNPVITIGAPLVVGGIAMSYSPRVIEGAALLVTSMYGLVSLLPIWCPYAPALSSTSVFDVQSAIRKTLLRPWTTYSLGCWPICGLKIIQSCRDRDALSRLYQRRRPPHEVACVFENIGLGVFQIK</sequence>
<gene>
    <name evidence="1" type="ORF">HNQ86_002310</name>
</gene>
<comment type="caution">
    <text evidence="1">The sequence shown here is derived from an EMBL/GenBank/DDBJ whole genome shotgun (WGS) entry which is preliminary data.</text>
</comment>
<name>A0A841KIS5_9GAMM</name>
<evidence type="ECO:0000313" key="1">
    <source>
        <dbReference type="EMBL" id="MBB6184965.1"/>
    </source>
</evidence>
<proteinExistence type="predicted"/>
<accession>A0A841KIS5</accession>
<organism evidence="1 2">
    <name type="scientific">Oleiagrimonas soli</name>
    <dbReference type="NCBI Taxonomy" id="1543381"/>
    <lineage>
        <taxon>Bacteria</taxon>
        <taxon>Pseudomonadati</taxon>
        <taxon>Pseudomonadota</taxon>
        <taxon>Gammaproteobacteria</taxon>
        <taxon>Lysobacterales</taxon>
        <taxon>Rhodanobacteraceae</taxon>
        <taxon>Oleiagrimonas</taxon>
    </lineage>
</organism>